<gene>
    <name evidence="1" type="ORF">FJO69_01120</name>
</gene>
<keyword evidence="2" id="KW-1185">Reference proteome</keyword>
<evidence type="ECO:0000313" key="1">
    <source>
        <dbReference type="EMBL" id="TPE57785.1"/>
    </source>
</evidence>
<sequence>MKLKYTLTTQLENSDILNNSVETDWVDYQENIEEEFININFVDQNKMACDLKISKKEIFIAYANQKLHLILNQRKANKLYLDAEKFISLDFFLLDIKINSEEISFKYDILQNDNIITHNIAKMIIKK</sequence>
<comment type="caution">
    <text evidence="1">The sequence shown here is derived from an EMBL/GenBank/DDBJ whole genome shotgun (WGS) entry which is preliminary data.</text>
</comment>
<reference evidence="1 2" key="1">
    <citation type="submission" date="2019-06" db="EMBL/GenBank/DDBJ databases">
        <title>Mycoplasma falconis type strain whole genome sequence.</title>
        <authorList>
            <person name="Spergser J."/>
        </authorList>
    </citation>
    <scope>NUCLEOTIDE SEQUENCE [LARGE SCALE GENOMIC DNA]</scope>
    <source>
        <strain evidence="1 2">ATCC 51372</strain>
    </source>
</reference>
<accession>A0A501XB19</accession>
<evidence type="ECO:0000313" key="2">
    <source>
        <dbReference type="Proteomes" id="UP000319776"/>
    </source>
</evidence>
<protein>
    <submittedName>
        <fullName evidence="1">Uncharacterized protein</fullName>
    </submittedName>
</protein>
<dbReference type="AlphaFoldDB" id="A0A501XB19"/>
<dbReference type="OrthoDB" id="398766at2"/>
<dbReference type="EMBL" id="VFSS01000002">
    <property type="protein sequence ID" value="TPE57785.1"/>
    <property type="molecule type" value="Genomic_DNA"/>
</dbReference>
<organism evidence="1 2">
    <name type="scientific">[Mycoplasma] falconis</name>
    <dbReference type="NCBI Taxonomy" id="92403"/>
    <lineage>
        <taxon>Bacteria</taxon>
        <taxon>Bacillati</taxon>
        <taxon>Mycoplasmatota</taxon>
        <taxon>Mycoplasmoidales</taxon>
        <taxon>Metamycoplasmataceae</taxon>
        <taxon>Metamycoplasma</taxon>
    </lineage>
</organism>
<proteinExistence type="predicted"/>
<dbReference type="RefSeq" id="WP_140781170.1">
    <property type="nucleotide sequence ID" value="NZ_VFSS01000002.1"/>
</dbReference>
<name>A0A501XB19_9BACT</name>
<dbReference type="Proteomes" id="UP000319776">
    <property type="component" value="Unassembled WGS sequence"/>
</dbReference>